<dbReference type="Gene3D" id="2.40.70.10">
    <property type="entry name" value="Acid Proteases"/>
    <property type="match status" value="1"/>
</dbReference>
<dbReference type="PANTHER" id="PTHR23324:SF83">
    <property type="entry name" value="SEC14-LIKE PROTEIN 2"/>
    <property type="match status" value="1"/>
</dbReference>
<feature type="domain" description="Peptidase A1" evidence="4">
    <location>
        <begin position="343"/>
        <end position="647"/>
    </location>
</feature>
<proteinExistence type="predicted"/>
<dbReference type="SMART" id="SM00516">
    <property type="entry name" value="SEC14"/>
    <property type="match status" value="1"/>
</dbReference>
<dbReference type="SUPFAM" id="SSF50630">
    <property type="entry name" value="Acid proteases"/>
    <property type="match status" value="1"/>
</dbReference>
<feature type="region of interest" description="Disordered" evidence="1">
    <location>
        <begin position="41"/>
        <end position="66"/>
    </location>
</feature>
<dbReference type="InterPro" id="IPR051064">
    <property type="entry name" value="SEC14/CRAL-TRIO_domain"/>
</dbReference>
<dbReference type="SUPFAM" id="SSF46938">
    <property type="entry name" value="CRAL/TRIO N-terminal domain"/>
    <property type="match status" value="1"/>
</dbReference>
<comment type="caution">
    <text evidence="5">The sequence shown here is derived from an EMBL/GenBank/DDBJ whole genome shotgun (WGS) entry which is preliminary data.</text>
</comment>
<feature type="compositionally biased region" description="Polar residues" evidence="1">
    <location>
        <begin position="44"/>
        <end position="65"/>
    </location>
</feature>
<feature type="domain" description="CRAL-TRIO" evidence="3">
    <location>
        <begin position="219"/>
        <end position="380"/>
    </location>
</feature>
<dbReference type="PROSITE" id="PS51767">
    <property type="entry name" value="PEPTIDASE_A1"/>
    <property type="match status" value="1"/>
</dbReference>
<accession>A0AA36MMB6</accession>
<dbReference type="SMART" id="SM01100">
    <property type="entry name" value="CRAL_TRIO_N"/>
    <property type="match status" value="1"/>
</dbReference>
<keyword evidence="2" id="KW-1133">Transmembrane helix</keyword>
<dbReference type="Pfam" id="PF00026">
    <property type="entry name" value="Asp"/>
    <property type="match status" value="1"/>
</dbReference>
<dbReference type="CDD" id="cd00170">
    <property type="entry name" value="SEC14"/>
    <property type="match status" value="1"/>
</dbReference>
<dbReference type="EMBL" id="CAUJNA010000447">
    <property type="protein sequence ID" value="CAJ1377221.1"/>
    <property type="molecule type" value="Genomic_DNA"/>
</dbReference>
<keyword evidence="6" id="KW-1185">Reference proteome</keyword>
<evidence type="ECO:0000256" key="2">
    <source>
        <dbReference type="SAM" id="Phobius"/>
    </source>
</evidence>
<dbReference type="GO" id="GO:0005737">
    <property type="term" value="C:cytoplasm"/>
    <property type="evidence" value="ECO:0007669"/>
    <property type="project" value="TreeGrafter"/>
</dbReference>
<gene>
    <name evidence="5" type="ORF">EVOR1521_LOCUS6077</name>
</gene>
<evidence type="ECO:0000256" key="1">
    <source>
        <dbReference type="SAM" id="MobiDB-lite"/>
    </source>
</evidence>
<evidence type="ECO:0000313" key="6">
    <source>
        <dbReference type="Proteomes" id="UP001178507"/>
    </source>
</evidence>
<dbReference type="InterPro" id="IPR001251">
    <property type="entry name" value="CRAL-TRIO_dom"/>
</dbReference>
<dbReference type="Pfam" id="PF00650">
    <property type="entry name" value="CRAL_TRIO"/>
    <property type="match status" value="1"/>
</dbReference>
<dbReference type="PANTHER" id="PTHR23324">
    <property type="entry name" value="SEC14 RELATED PROTEIN"/>
    <property type="match status" value="1"/>
</dbReference>
<dbReference type="InterPro" id="IPR011074">
    <property type="entry name" value="CRAL/TRIO_N_dom"/>
</dbReference>
<keyword evidence="2" id="KW-0812">Transmembrane</keyword>
<evidence type="ECO:0000259" key="3">
    <source>
        <dbReference type="PROSITE" id="PS50191"/>
    </source>
</evidence>
<organism evidence="5 6">
    <name type="scientific">Effrenium voratum</name>
    <dbReference type="NCBI Taxonomy" id="2562239"/>
    <lineage>
        <taxon>Eukaryota</taxon>
        <taxon>Sar</taxon>
        <taxon>Alveolata</taxon>
        <taxon>Dinophyceae</taxon>
        <taxon>Suessiales</taxon>
        <taxon>Symbiodiniaceae</taxon>
        <taxon>Effrenium</taxon>
    </lineage>
</organism>
<evidence type="ECO:0000259" key="4">
    <source>
        <dbReference type="PROSITE" id="PS51767"/>
    </source>
</evidence>
<dbReference type="AlphaFoldDB" id="A0AA36MMB6"/>
<dbReference type="Proteomes" id="UP001178507">
    <property type="component" value="Unassembled WGS sequence"/>
</dbReference>
<dbReference type="CDD" id="cd05471">
    <property type="entry name" value="pepsin_like"/>
    <property type="match status" value="1"/>
</dbReference>
<name>A0AA36MMB6_9DINO</name>
<evidence type="ECO:0000313" key="5">
    <source>
        <dbReference type="EMBL" id="CAJ1377221.1"/>
    </source>
</evidence>
<dbReference type="InterPro" id="IPR034164">
    <property type="entry name" value="Pepsin-like_dom"/>
</dbReference>
<dbReference type="PROSITE" id="PS50191">
    <property type="entry name" value="CRAL_TRIO"/>
    <property type="match status" value="1"/>
</dbReference>
<dbReference type="InterPro" id="IPR036273">
    <property type="entry name" value="CRAL/TRIO_N_dom_sf"/>
</dbReference>
<feature type="transmembrane region" description="Helical" evidence="2">
    <location>
        <begin position="12"/>
        <end position="32"/>
    </location>
</feature>
<reference evidence="5" key="1">
    <citation type="submission" date="2023-08" db="EMBL/GenBank/DDBJ databases">
        <authorList>
            <person name="Chen Y."/>
            <person name="Shah S."/>
            <person name="Dougan E. K."/>
            <person name="Thang M."/>
            <person name="Chan C."/>
        </authorList>
    </citation>
    <scope>NUCLEOTIDE SEQUENCE</scope>
</reference>
<keyword evidence="2" id="KW-0472">Membrane</keyword>
<dbReference type="SUPFAM" id="SSF52087">
    <property type="entry name" value="CRAL/TRIO domain"/>
    <property type="match status" value="1"/>
</dbReference>
<sequence>MAFVDEVQLAQPVCWAIFVILMVLAMLVWLSVVPSAPRMEKQTLSETASTATGPRSSGSTRSNCEASPVSCWSLRDMCSLCMGGERRRAAEAGSDWSAEYKYGHARSDLYNTPFSPMNDDLDSLLQAAAVDPKKHEEVSRKLRQMQSLCASYPGSGWVQPRDVRVLLRFLVARQLDVSRAVQMLQSTLQWRQRSGVSRVLPCWDKAFHEHFDRYWKCMAFTGLDRDGDPVVVERTGLAHGPSIARCSDEFLKRHVMYNAECVMASLDCYRQQGGCGFQVTVIADLEGVDMSVLDRRLLALSKELGKIESENYPEVLKRVIVVNAPWVFPILFQMVKRFLDAGSIAKIVVPKAEDTRRVLLQYMPSEAIPKALGGSLKGDDYCSELIPAGGEVPEVILAVGRGNAAGRPARDKVCLGPQQICAETEFLTAVQMSDEPFSLFPFDGMVGLGLPALSRSKEYNFFGNLAEAHQLEKDRFAVWLATEDDREDSEVSFGSIPSSRLGSDIAWLPLSSTTTGLWQVAMKDLTVNLVRQGLCAKKSGCHAAFDTGTGVIAGPKVMIDAIMQELNVATDCSNWDELPALGFELGERIFNIEKHEYVQRTSEGCFPQLAALQDTAHDGAPTFFLGAPFLTRYLTIYDRVFLRMGLAFSAHRKEPTEETTAQAAKRLFAREAIQ</sequence>
<dbReference type="InterPro" id="IPR033121">
    <property type="entry name" value="PEPTIDASE_A1"/>
</dbReference>
<dbReference type="InterPro" id="IPR036865">
    <property type="entry name" value="CRAL-TRIO_dom_sf"/>
</dbReference>
<dbReference type="Gene3D" id="3.40.525.10">
    <property type="entry name" value="CRAL-TRIO lipid binding domain"/>
    <property type="match status" value="1"/>
</dbReference>
<dbReference type="InterPro" id="IPR021109">
    <property type="entry name" value="Peptidase_aspartic_dom_sf"/>
</dbReference>
<protein>
    <submittedName>
        <fullName evidence="5">Uncharacterized protein</fullName>
    </submittedName>
</protein>